<feature type="region of interest" description="Disordered" evidence="1">
    <location>
        <begin position="87"/>
        <end position="123"/>
    </location>
</feature>
<keyword evidence="3" id="KW-1185">Reference proteome</keyword>
<dbReference type="AlphaFoldDB" id="A0AAV7MQP2"/>
<reference evidence="2" key="1">
    <citation type="journal article" date="2022" name="bioRxiv">
        <title>Sequencing and chromosome-scale assembly of the giantPleurodeles waltlgenome.</title>
        <authorList>
            <person name="Brown T."/>
            <person name="Elewa A."/>
            <person name="Iarovenko S."/>
            <person name="Subramanian E."/>
            <person name="Araus A.J."/>
            <person name="Petzold A."/>
            <person name="Susuki M."/>
            <person name="Suzuki K.-i.T."/>
            <person name="Hayashi T."/>
            <person name="Toyoda A."/>
            <person name="Oliveira C."/>
            <person name="Osipova E."/>
            <person name="Leigh N.D."/>
            <person name="Simon A."/>
            <person name="Yun M.H."/>
        </authorList>
    </citation>
    <scope>NUCLEOTIDE SEQUENCE</scope>
    <source>
        <strain evidence="2">20211129_DDA</strain>
        <tissue evidence="2">Liver</tissue>
    </source>
</reference>
<dbReference type="EMBL" id="JANPWB010000013">
    <property type="protein sequence ID" value="KAJ1104779.1"/>
    <property type="molecule type" value="Genomic_DNA"/>
</dbReference>
<feature type="compositionally biased region" description="Polar residues" evidence="1">
    <location>
        <begin position="87"/>
        <end position="99"/>
    </location>
</feature>
<protein>
    <submittedName>
        <fullName evidence="2">Uncharacterized protein</fullName>
    </submittedName>
</protein>
<name>A0AAV7MQP2_PLEWA</name>
<sequence length="194" mass="20750">MPSHLRNLRLPPHRTPLLPPVRTLSSDVSVVGLPGNVLPFRGSRRCLRGHRELVSLAGAILPPGETAHGSSPLFGARPINMQCERSQVYPSSKNTSPDPRSTVGRHPRPPSGTPGSLPWLTFRSTGRVNNQSETELRGTGEISQDGVCGRAVGLGRVSHKAGSADIITDPASARPCLRFQSAERTRVAGRVVHA</sequence>
<evidence type="ECO:0000313" key="3">
    <source>
        <dbReference type="Proteomes" id="UP001066276"/>
    </source>
</evidence>
<dbReference type="Proteomes" id="UP001066276">
    <property type="component" value="Chromosome 9"/>
</dbReference>
<accession>A0AAV7MQP2</accession>
<organism evidence="2 3">
    <name type="scientific">Pleurodeles waltl</name>
    <name type="common">Iberian ribbed newt</name>
    <dbReference type="NCBI Taxonomy" id="8319"/>
    <lineage>
        <taxon>Eukaryota</taxon>
        <taxon>Metazoa</taxon>
        <taxon>Chordata</taxon>
        <taxon>Craniata</taxon>
        <taxon>Vertebrata</taxon>
        <taxon>Euteleostomi</taxon>
        <taxon>Amphibia</taxon>
        <taxon>Batrachia</taxon>
        <taxon>Caudata</taxon>
        <taxon>Salamandroidea</taxon>
        <taxon>Salamandridae</taxon>
        <taxon>Pleurodelinae</taxon>
        <taxon>Pleurodeles</taxon>
    </lineage>
</organism>
<evidence type="ECO:0000313" key="2">
    <source>
        <dbReference type="EMBL" id="KAJ1104779.1"/>
    </source>
</evidence>
<evidence type="ECO:0000256" key="1">
    <source>
        <dbReference type="SAM" id="MobiDB-lite"/>
    </source>
</evidence>
<proteinExistence type="predicted"/>
<gene>
    <name evidence="2" type="ORF">NDU88_002188</name>
</gene>
<comment type="caution">
    <text evidence="2">The sequence shown here is derived from an EMBL/GenBank/DDBJ whole genome shotgun (WGS) entry which is preliminary data.</text>
</comment>